<sequence>MSGTEGGDADGKLERCNKERADLKNWYLRTVKLAAAVAVIKSKPPGRSGRQHAEHLAAKLKSQDVDWKAKAQGLEKEVLHLRQELYLTKVLSKARSCDGTGDGSIDPLCPERGSSTKDTPTWEKDSGCETEENTEAPPPAPNPGELTLVDPTPRASFGSALDRTVLLHTQFLQNLVGLARLESRALPDSDCSVVPDSICQLLSSMVSACRDLRSFPSAPLLLQASRVAARAVDHGSSGRPPSADVMAQVEDSLKELTDLLLNNSQLNRFHMQETLAECLTLLGGSSLLKPLLVRHILCRINRFADELWETCQQEAGEEHRQFDAGKYENSFYLLRVLEQLLPGADGEGGAGRSRQLRRLERRALQLSEEFPLIAIYAWRVAARPSTGDTVETSSAARVQRREDWPACS</sequence>
<name>A0A9Q1FDL9_SYNKA</name>
<dbReference type="GO" id="GO:0007283">
    <property type="term" value="P:spermatogenesis"/>
    <property type="evidence" value="ECO:0007669"/>
    <property type="project" value="TreeGrafter"/>
</dbReference>
<dbReference type="Proteomes" id="UP001152622">
    <property type="component" value="Chromosome 6"/>
</dbReference>
<evidence type="ECO:0000313" key="4">
    <source>
        <dbReference type="EMBL" id="KAJ8356083.1"/>
    </source>
</evidence>
<evidence type="ECO:0008006" key="6">
    <source>
        <dbReference type="Google" id="ProtNLM"/>
    </source>
</evidence>
<dbReference type="GO" id="GO:0006310">
    <property type="term" value="P:DNA recombination"/>
    <property type="evidence" value="ECO:0007669"/>
    <property type="project" value="InterPro"/>
</dbReference>
<gene>
    <name evidence="4" type="ORF">SKAU_G00188770</name>
</gene>
<evidence type="ECO:0000256" key="3">
    <source>
        <dbReference type="SAM" id="MobiDB-lite"/>
    </source>
</evidence>
<dbReference type="EMBL" id="JAINUF010000006">
    <property type="protein sequence ID" value="KAJ8356083.1"/>
    <property type="molecule type" value="Genomic_DNA"/>
</dbReference>
<dbReference type="GO" id="GO:0000800">
    <property type="term" value="C:lateral element"/>
    <property type="evidence" value="ECO:0007669"/>
    <property type="project" value="TreeGrafter"/>
</dbReference>
<feature type="region of interest" description="Disordered" evidence="3">
    <location>
        <begin position="95"/>
        <end position="148"/>
    </location>
</feature>
<dbReference type="Pfam" id="PF13971">
    <property type="entry name" value="Mei4"/>
    <property type="match status" value="1"/>
</dbReference>
<organism evidence="4 5">
    <name type="scientific">Synaphobranchus kaupii</name>
    <name type="common">Kaup's arrowtooth eel</name>
    <dbReference type="NCBI Taxonomy" id="118154"/>
    <lineage>
        <taxon>Eukaryota</taxon>
        <taxon>Metazoa</taxon>
        <taxon>Chordata</taxon>
        <taxon>Craniata</taxon>
        <taxon>Vertebrata</taxon>
        <taxon>Euteleostomi</taxon>
        <taxon>Actinopterygii</taxon>
        <taxon>Neopterygii</taxon>
        <taxon>Teleostei</taxon>
        <taxon>Anguilliformes</taxon>
        <taxon>Synaphobranchidae</taxon>
        <taxon>Synaphobranchus</taxon>
    </lineage>
</organism>
<proteinExistence type="inferred from homology"/>
<evidence type="ECO:0000256" key="1">
    <source>
        <dbReference type="ARBA" id="ARBA00023254"/>
    </source>
</evidence>
<dbReference type="GO" id="GO:0048477">
    <property type="term" value="P:oogenesis"/>
    <property type="evidence" value="ECO:0007669"/>
    <property type="project" value="TreeGrafter"/>
</dbReference>
<feature type="compositionally biased region" description="Basic and acidic residues" evidence="3">
    <location>
        <begin position="399"/>
        <end position="408"/>
    </location>
</feature>
<dbReference type="GO" id="GO:0007129">
    <property type="term" value="P:homologous chromosome pairing at meiosis"/>
    <property type="evidence" value="ECO:0007669"/>
    <property type="project" value="TreeGrafter"/>
</dbReference>
<keyword evidence="5" id="KW-1185">Reference proteome</keyword>
<feature type="region of interest" description="Disordered" evidence="3">
    <location>
        <begin position="389"/>
        <end position="408"/>
    </location>
</feature>
<dbReference type="InterPro" id="IPR025888">
    <property type="entry name" value="MEI4"/>
</dbReference>
<accession>A0A9Q1FDL9</accession>
<dbReference type="AlphaFoldDB" id="A0A9Q1FDL9"/>
<evidence type="ECO:0000256" key="2">
    <source>
        <dbReference type="ARBA" id="ARBA00093453"/>
    </source>
</evidence>
<dbReference type="OrthoDB" id="6351423at2759"/>
<dbReference type="GO" id="GO:0042138">
    <property type="term" value="P:meiotic DNA double-strand break formation"/>
    <property type="evidence" value="ECO:0007669"/>
    <property type="project" value="InterPro"/>
</dbReference>
<comment type="caution">
    <text evidence="4">The sequence shown here is derived from an EMBL/GenBank/DDBJ whole genome shotgun (WGS) entry which is preliminary data.</text>
</comment>
<evidence type="ECO:0000313" key="5">
    <source>
        <dbReference type="Proteomes" id="UP001152622"/>
    </source>
</evidence>
<protein>
    <recommendedName>
        <fullName evidence="6">Meiosis-specific protein MEI4</fullName>
    </recommendedName>
</protein>
<dbReference type="PANTHER" id="PTHR28575:SF1">
    <property type="entry name" value="MEIOSIS-SPECIFIC PROTEIN MEI4"/>
    <property type="match status" value="1"/>
</dbReference>
<reference evidence="4" key="1">
    <citation type="journal article" date="2023" name="Science">
        <title>Genome structures resolve the early diversification of teleost fishes.</title>
        <authorList>
            <person name="Parey E."/>
            <person name="Louis A."/>
            <person name="Montfort J."/>
            <person name="Bouchez O."/>
            <person name="Roques C."/>
            <person name="Iampietro C."/>
            <person name="Lluch J."/>
            <person name="Castinel A."/>
            <person name="Donnadieu C."/>
            <person name="Desvignes T."/>
            <person name="Floi Bucao C."/>
            <person name="Jouanno E."/>
            <person name="Wen M."/>
            <person name="Mejri S."/>
            <person name="Dirks R."/>
            <person name="Jansen H."/>
            <person name="Henkel C."/>
            <person name="Chen W.J."/>
            <person name="Zahm M."/>
            <person name="Cabau C."/>
            <person name="Klopp C."/>
            <person name="Thompson A.W."/>
            <person name="Robinson-Rechavi M."/>
            <person name="Braasch I."/>
            <person name="Lecointre G."/>
            <person name="Bobe J."/>
            <person name="Postlethwait J.H."/>
            <person name="Berthelot C."/>
            <person name="Roest Crollius H."/>
            <person name="Guiguen Y."/>
        </authorList>
    </citation>
    <scope>NUCLEOTIDE SEQUENCE</scope>
    <source>
        <strain evidence="4">WJC10195</strain>
    </source>
</reference>
<dbReference type="PANTHER" id="PTHR28575">
    <property type="entry name" value="MEIOSIS-SPECIFIC PROTEIN MEI4"/>
    <property type="match status" value="1"/>
</dbReference>
<comment type="similarity">
    <text evidence="2">Belongs to the MEI4L family.</text>
</comment>
<keyword evidence="1" id="KW-0469">Meiosis</keyword>